<accession>A0AA51UM30</accession>
<evidence type="ECO:0000313" key="3">
    <source>
        <dbReference type="Proteomes" id="UP001182908"/>
    </source>
</evidence>
<dbReference type="Proteomes" id="UP001182908">
    <property type="component" value="Chromosome"/>
</dbReference>
<feature type="transmembrane region" description="Helical" evidence="1">
    <location>
        <begin position="118"/>
        <end position="137"/>
    </location>
</feature>
<keyword evidence="1" id="KW-1133">Transmembrane helix</keyword>
<dbReference type="RefSeq" id="WP_309310618.1">
    <property type="nucleotide sequence ID" value="NZ_CP133592.1"/>
</dbReference>
<proteinExistence type="predicted"/>
<dbReference type="InterPro" id="IPR032531">
    <property type="entry name" value="DUF4956"/>
</dbReference>
<dbReference type="KEGG" id="mseb:RE474_12115"/>
<feature type="transmembrane region" description="Helical" evidence="1">
    <location>
        <begin position="23"/>
        <end position="41"/>
    </location>
</feature>
<reference evidence="2 3" key="1">
    <citation type="submission" date="2023-08" db="EMBL/GenBank/DDBJ databases">
        <title>Methanolobus mangrovi sp. nov. and Methanolobus sediminis sp. nov, two novel methylotrophic methanogens isolated from mangrove sediments in China.</title>
        <authorList>
            <person name="Zhou J."/>
        </authorList>
    </citation>
    <scope>NUCLEOTIDE SEQUENCE [LARGE SCALE GENOMIC DNA]</scope>
    <source>
        <strain evidence="2 3">FTZ6</strain>
    </source>
</reference>
<keyword evidence="1" id="KW-0812">Transmembrane</keyword>
<dbReference type="AlphaFoldDB" id="A0AA51UM30"/>
<organism evidence="2 3">
    <name type="scientific">Methanolobus sediminis</name>
    <dbReference type="NCBI Taxonomy" id="3072978"/>
    <lineage>
        <taxon>Archaea</taxon>
        <taxon>Methanobacteriati</taxon>
        <taxon>Methanobacteriota</taxon>
        <taxon>Stenosarchaea group</taxon>
        <taxon>Methanomicrobia</taxon>
        <taxon>Methanosarcinales</taxon>
        <taxon>Methanosarcinaceae</taxon>
        <taxon>Methanolobus</taxon>
    </lineage>
</organism>
<evidence type="ECO:0000256" key="1">
    <source>
        <dbReference type="SAM" id="Phobius"/>
    </source>
</evidence>
<dbReference type="EMBL" id="CP133592">
    <property type="protein sequence ID" value="WMW24811.1"/>
    <property type="molecule type" value="Genomic_DNA"/>
</dbReference>
<gene>
    <name evidence="2" type="ORF">RE474_12115</name>
</gene>
<dbReference type="GeneID" id="84233474"/>
<evidence type="ECO:0000313" key="2">
    <source>
        <dbReference type="EMBL" id="WMW24811.1"/>
    </source>
</evidence>
<keyword evidence="1" id="KW-0472">Membrane</keyword>
<protein>
    <submittedName>
        <fullName evidence="2">DUF4956 domain-containing protein</fullName>
    </submittedName>
</protein>
<dbReference type="Pfam" id="PF16316">
    <property type="entry name" value="DUF4956"/>
    <property type="match status" value="1"/>
</dbReference>
<feature type="transmembrane region" description="Helical" evidence="1">
    <location>
        <begin position="53"/>
        <end position="77"/>
    </location>
</feature>
<sequence>MAVDIESLLDFEDLSGTFTATDVFVGLVLGFILLAAIGWLYKRTHKGTSYTQSYVHTLIMMGLIVDVIMLIVGSNIARAFSLVGALSIIRFRNAVKEIRDIGFIFFAMAIGMATGTKFYMLAIIATCVIGALIFIMFEFDWFARPAMSQILKIQLDKDVDFEELFDRTFVKYTQSAELIGIDSVRSGTVTELVYSIILKKNANKHEFIQSIKSQNGNQKVFLITGYNTTDL</sequence>
<name>A0AA51UM30_9EURY</name>
<keyword evidence="3" id="KW-1185">Reference proteome</keyword>